<evidence type="ECO:0000313" key="1">
    <source>
        <dbReference type="EMBL" id="KAF7151364.1"/>
    </source>
</evidence>
<keyword evidence="2" id="KW-1185">Reference proteome</keyword>
<proteinExistence type="predicted"/>
<reference evidence="1" key="1">
    <citation type="submission" date="2019-11" db="EMBL/GenBank/DDBJ databases">
        <authorList>
            <person name="Liu Y."/>
            <person name="Hou J."/>
            <person name="Li T.-Q."/>
            <person name="Guan C.-H."/>
            <person name="Wu X."/>
            <person name="Wu H.-Z."/>
            <person name="Ling F."/>
            <person name="Zhang R."/>
            <person name="Shi X.-G."/>
            <person name="Ren J.-P."/>
            <person name="Chen E.-F."/>
            <person name="Sun J.-M."/>
        </authorList>
    </citation>
    <scope>NUCLEOTIDE SEQUENCE</scope>
    <source>
        <strain evidence="1">Adult_tree_wgs_1</strain>
        <tissue evidence="1">Leaves</tissue>
    </source>
</reference>
<dbReference type="EMBL" id="WJXA01000002">
    <property type="protein sequence ID" value="KAF7151364.1"/>
    <property type="molecule type" value="Genomic_DNA"/>
</dbReference>
<sequence length="124" mass="14387">MYAVYGGDINEQRIKAKMARHMCRRRLMTQHNNPLMNQHFLEIESEARRLGSAYLRLRRLRRALSLVRSDRNSANAHVIPVGGQSVNIPLLTLDEPNPTGFDFIIYVDGKDRHLLFKMVVLRES</sequence>
<protein>
    <submittedName>
        <fullName evidence="1">Uncharacterized protein</fullName>
    </submittedName>
</protein>
<gene>
    <name evidence="1" type="ORF">RHSIM_Rhsim02G0095900</name>
</gene>
<organism evidence="1 2">
    <name type="scientific">Rhododendron simsii</name>
    <name type="common">Sims's rhododendron</name>
    <dbReference type="NCBI Taxonomy" id="118357"/>
    <lineage>
        <taxon>Eukaryota</taxon>
        <taxon>Viridiplantae</taxon>
        <taxon>Streptophyta</taxon>
        <taxon>Embryophyta</taxon>
        <taxon>Tracheophyta</taxon>
        <taxon>Spermatophyta</taxon>
        <taxon>Magnoliopsida</taxon>
        <taxon>eudicotyledons</taxon>
        <taxon>Gunneridae</taxon>
        <taxon>Pentapetalae</taxon>
        <taxon>asterids</taxon>
        <taxon>Ericales</taxon>
        <taxon>Ericaceae</taxon>
        <taxon>Ericoideae</taxon>
        <taxon>Rhodoreae</taxon>
        <taxon>Rhododendron</taxon>
    </lineage>
</organism>
<name>A0A834LWZ2_RHOSS</name>
<comment type="caution">
    <text evidence="1">The sequence shown here is derived from an EMBL/GenBank/DDBJ whole genome shotgun (WGS) entry which is preliminary data.</text>
</comment>
<dbReference type="Proteomes" id="UP000626092">
    <property type="component" value="Unassembled WGS sequence"/>
</dbReference>
<evidence type="ECO:0000313" key="2">
    <source>
        <dbReference type="Proteomes" id="UP000626092"/>
    </source>
</evidence>
<accession>A0A834LWZ2</accession>
<dbReference type="AlphaFoldDB" id="A0A834LWZ2"/>